<reference evidence="1" key="1">
    <citation type="submission" date="2020-11" db="EMBL/GenBank/DDBJ databases">
        <title>Adaptations for nitrogen fixation in a non-lichenized fungal sporocarp promotes dispersal by wood-feeding termites.</title>
        <authorList>
            <consortium name="DOE Joint Genome Institute"/>
            <person name="Koch R.A."/>
            <person name="Yoon G."/>
            <person name="Arayal U."/>
            <person name="Lail K."/>
            <person name="Amirebrahimi M."/>
            <person name="Labutti K."/>
            <person name="Lipzen A."/>
            <person name="Riley R."/>
            <person name="Barry K."/>
            <person name="Henrissat B."/>
            <person name="Grigoriev I.V."/>
            <person name="Herr J.R."/>
            <person name="Aime M.C."/>
        </authorList>
    </citation>
    <scope>NUCLEOTIDE SEQUENCE</scope>
    <source>
        <strain evidence="1">MCA 3950</strain>
    </source>
</reference>
<organism evidence="1 2">
    <name type="scientific">Guyanagaster necrorhizus</name>
    <dbReference type="NCBI Taxonomy" id="856835"/>
    <lineage>
        <taxon>Eukaryota</taxon>
        <taxon>Fungi</taxon>
        <taxon>Dikarya</taxon>
        <taxon>Basidiomycota</taxon>
        <taxon>Agaricomycotina</taxon>
        <taxon>Agaricomycetes</taxon>
        <taxon>Agaricomycetidae</taxon>
        <taxon>Agaricales</taxon>
        <taxon>Marasmiineae</taxon>
        <taxon>Physalacriaceae</taxon>
        <taxon>Guyanagaster</taxon>
    </lineage>
</organism>
<name>A0A9P8ANG2_9AGAR</name>
<gene>
    <name evidence="1" type="ORF">BT62DRAFT_471651</name>
</gene>
<dbReference type="EMBL" id="MU250557">
    <property type="protein sequence ID" value="KAG7441711.1"/>
    <property type="molecule type" value="Genomic_DNA"/>
</dbReference>
<accession>A0A9P8ANG2</accession>
<dbReference type="RefSeq" id="XP_043035211.1">
    <property type="nucleotide sequence ID" value="XM_043181060.1"/>
</dbReference>
<protein>
    <submittedName>
        <fullName evidence="1">Uncharacterized protein</fullName>
    </submittedName>
</protein>
<sequence>MSVTRRFTIVLCMSFSGPIRSLRAEMLYAGRFRELPARYAIEDWIANDDIKGRAALEIKGSLLFTFRTSGGATRRAATTKRAAYQEIVRVSSFRSLSEFT</sequence>
<comment type="caution">
    <text evidence="1">The sequence shown here is derived from an EMBL/GenBank/DDBJ whole genome shotgun (WGS) entry which is preliminary data.</text>
</comment>
<keyword evidence="2" id="KW-1185">Reference proteome</keyword>
<evidence type="ECO:0000313" key="1">
    <source>
        <dbReference type="EMBL" id="KAG7441711.1"/>
    </source>
</evidence>
<dbReference type="Proteomes" id="UP000812287">
    <property type="component" value="Unassembled WGS sequence"/>
</dbReference>
<proteinExistence type="predicted"/>
<dbReference type="GeneID" id="66103356"/>
<evidence type="ECO:0000313" key="2">
    <source>
        <dbReference type="Proteomes" id="UP000812287"/>
    </source>
</evidence>
<dbReference type="AlphaFoldDB" id="A0A9P8ANG2"/>